<protein>
    <submittedName>
        <fullName evidence="1">Uncharacterized protein</fullName>
    </submittedName>
</protein>
<evidence type="ECO:0000313" key="1">
    <source>
        <dbReference type="EMBL" id="UWX75357.1"/>
    </source>
</evidence>
<reference evidence="1" key="1">
    <citation type="submission" date="2022-09" db="EMBL/GenBank/DDBJ databases">
        <title>Genomic of Burkholderia gladioli.</title>
        <authorList>
            <person name="Wu H."/>
        </authorList>
    </citation>
    <scope>NUCLEOTIDE SEQUENCE</scope>
    <source>
        <strain evidence="1">ZN-S4</strain>
        <plasmid evidence="1">unnamed1</plasmid>
    </source>
</reference>
<gene>
    <name evidence="1" type="ORF">NYZ96_35330</name>
</gene>
<sequence length="112" mass="12314">MNAPHKSKACPFCGENLSGKQKTGFYVHPNNDCLLSRFEFDELAMEQWEKRVSPHAVRIGASEPTIVESRGHDSDCAVYNEPAYPNGPCNCSLSNLAESVSALSLPNEREGE</sequence>
<dbReference type="RefSeq" id="WP_260531921.1">
    <property type="nucleotide sequence ID" value="NZ_CP104216.1"/>
</dbReference>
<dbReference type="EMBL" id="CP104216">
    <property type="protein sequence ID" value="UWX75357.1"/>
    <property type="molecule type" value="Genomic_DNA"/>
</dbReference>
<evidence type="ECO:0000313" key="2">
    <source>
        <dbReference type="Proteomes" id="UP001059745"/>
    </source>
</evidence>
<keyword evidence="1" id="KW-0614">Plasmid</keyword>
<dbReference type="Proteomes" id="UP001059745">
    <property type="component" value="Plasmid unnamed1"/>
</dbReference>
<dbReference type="AlphaFoldDB" id="A0AB38U5R8"/>
<accession>A0AB38U5R8</accession>
<geneLocation type="plasmid" evidence="1 2">
    <name>unnamed1</name>
</geneLocation>
<name>A0AB38U5R8_BURGA</name>
<organism evidence="1 2">
    <name type="scientific">Burkholderia gladioli</name>
    <name type="common">Pseudomonas marginata</name>
    <name type="synonym">Phytomonas marginata</name>
    <dbReference type="NCBI Taxonomy" id="28095"/>
    <lineage>
        <taxon>Bacteria</taxon>
        <taxon>Pseudomonadati</taxon>
        <taxon>Pseudomonadota</taxon>
        <taxon>Betaproteobacteria</taxon>
        <taxon>Burkholderiales</taxon>
        <taxon>Burkholderiaceae</taxon>
        <taxon>Burkholderia</taxon>
    </lineage>
</organism>
<proteinExistence type="predicted"/>